<evidence type="ECO:0000313" key="1">
    <source>
        <dbReference type="EMBL" id="GFQ65940.1"/>
    </source>
</evidence>
<gene>
    <name evidence="1" type="ORF">TNCT_545771</name>
</gene>
<keyword evidence="2" id="KW-1185">Reference proteome</keyword>
<comment type="caution">
    <text evidence="1">The sequence shown here is derived from an EMBL/GenBank/DDBJ whole genome shotgun (WGS) entry which is preliminary data.</text>
</comment>
<reference evidence="1" key="1">
    <citation type="submission" date="2020-07" db="EMBL/GenBank/DDBJ databases">
        <title>Multicomponent nature underlies the extraordinary mechanical properties of spider dragline silk.</title>
        <authorList>
            <person name="Kono N."/>
            <person name="Nakamura H."/>
            <person name="Mori M."/>
            <person name="Yoshida Y."/>
            <person name="Ohtoshi R."/>
            <person name="Malay A.D."/>
            <person name="Moran D.A.P."/>
            <person name="Tomita M."/>
            <person name="Numata K."/>
            <person name="Arakawa K."/>
        </authorList>
    </citation>
    <scope>NUCLEOTIDE SEQUENCE</scope>
</reference>
<name>A0A8X6HVD6_TRICU</name>
<sequence>MTLKIHPDDSEALTPQLSKAVEISRLFISDKESATLFLVNSGVDISVIPPTLAEKRKSNKLGTHCSKWNRNKNLLSMICAGLSTGYL</sequence>
<evidence type="ECO:0000313" key="2">
    <source>
        <dbReference type="Proteomes" id="UP000887116"/>
    </source>
</evidence>
<accession>A0A8X6HVD6</accession>
<evidence type="ECO:0008006" key="3">
    <source>
        <dbReference type="Google" id="ProtNLM"/>
    </source>
</evidence>
<proteinExistence type="predicted"/>
<dbReference type="AlphaFoldDB" id="A0A8X6HVD6"/>
<dbReference type="Proteomes" id="UP000887116">
    <property type="component" value="Unassembled WGS sequence"/>
</dbReference>
<organism evidence="1 2">
    <name type="scientific">Trichonephila clavata</name>
    <name type="common">Joro spider</name>
    <name type="synonym">Nephila clavata</name>
    <dbReference type="NCBI Taxonomy" id="2740835"/>
    <lineage>
        <taxon>Eukaryota</taxon>
        <taxon>Metazoa</taxon>
        <taxon>Ecdysozoa</taxon>
        <taxon>Arthropoda</taxon>
        <taxon>Chelicerata</taxon>
        <taxon>Arachnida</taxon>
        <taxon>Araneae</taxon>
        <taxon>Araneomorphae</taxon>
        <taxon>Entelegynae</taxon>
        <taxon>Araneoidea</taxon>
        <taxon>Nephilidae</taxon>
        <taxon>Trichonephila</taxon>
    </lineage>
</organism>
<protein>
    <recommendedName>
        <fullName evidence="3">Peptidase A2 domain-containing protein</fullName>
    </recommendedName>
</protein>
<dbReference type="EMBL" id="BMAO01000305">
    <property type="protein sequence ID" value="GFQ65940.1"/>
    <property type="molecule type" value="Genomic_DNA"/>
</dbReference>